<sequence length="539" mass="60354">MSDPVEDGNAMSGPTLQECSNESTTITLKALCSTLPPPGLFVFKDQPLSETVGQFKTRLAEALPNRVEPADLRLVFSGKILNKDNVALAEALSSLPGDTKTVHLVMPLVTTSKLISSPQNVSAPLNSSHASTGVAPVGQTTHRTRSSRQVPVQRHFENSWRVPDQQDHSRRPFSVALSEAMNWNSLVRQVAEMEDRANHSSIPPTEILDETRRRIRSMLHERRAQSHGRPFRDTSDPFGPLPTVEQAQALMDRVHVLQGRVQQMRIQNQSASDPSEAARPNGSNAAPQIYLITSPGGQQSLILPRGITINTSQNGVLPEPRIGDTHPGVAELNQAIRQGLIEHQNRQNQNRQQEQQPERRPGAFLRQIWLFIRLYFFIHMLSDSGTWTRIFLVTLALMAAFVAPPGFPLRLRQAIIDPLMHHFHAIAQNFGAGDQAAQVHQDGGGAPVHQGLPGQIMQVFRRVERFLMLFLFSLVPGLGEGQVEIRTRADRARQEEQERENQQENEQGYEQDNQQDNQQENEQDIRQGAQQETHQETQH</sequence>
<evidence type="ECO:0000313" key="4">
    <source>
        <dbReference type="Proteomes" id="UP001149074"/>
    </source>
</evidence>
<feature type="compositionally biased region" description="Polar residues" evidence="1">
    <location>
        <begin position="120"/>
        <end position="131"/>
    </location>
</feature>
<feature type="compositionally biased region" description="Low complexity" evidence="1">
    <location>
        <begin position="504"/>
        <end position="520"/>
    </location>
</feature>
<feature type="domain" description="Ubiquitin-like" evidence="2">
    <location>
        <begin position="24"/>
        <end position="90"/>
    </location>
</feature>
<dbReference type="SUPFAM" id="SSF54236">
    <property type="entry name" value="Ubiquitin-like"/>
    <property type="match status" value="1"/>
</dbReference>
<comment type="caution">
    <text evidence="3">The sequence shown here is derived from an EMBL/GenBank/DDBJ whole genome shotgun (WGS) entry which is preliminary data.</text>
</comment>
<dbReference type="AlphaFoldDB" id="A0A9W9EWF3"/>
<feature type="compositionally biased region" description="Basic and acidic residues" evidence="1">
    <location>
        <begin position="154"/>
        <end position="168"/>
    </location>
</feature>
<feature type="compositionally biased region" description="Basic and acidic residues" evidence="1">
    <location>
        <begin position="489"/>
        <end position="502"/>
    </location>
</feature>
<dbReference type="OrthoDB" id="21589at2759"/>
<feature type="region of interest" description="Disordered" evidence="1">
    <location>
        <begin position="120"/>
        <end position="168"/>
    </location>
</feature>
<accession>A0A9W9EWF3</accession>
<protein>
    <recommendedName>
        <fullName evidence="2">Ubiquitin-like domain-containing protein</fullName>
    </recommendedName>
</protein>
<feature type="region of interest" description="Disordered" evidence="1">
    <location>
        <begin position="489"/>
        <end position="539"/>
    </location>
</feature>
<organism evidence="3 4">
    <name type="scientific">Penicillium argentinense</name>
    <dbReference type="NCBI Taxonomy" id="1131581"/>
    <lineage>
        <taxon>Eukaryota</taxon>
        <taxon>Fungi</taxon>
        <taxon>Dikarya</taxon>
        <taxon>Ascomycota</taxon>
        <taxon>Pezizomycotina</taxon>
        <taxon>Eurotiomycetes</taxon>
        <taxon>Eurotiomycetidae</taxon>
        <taxon>Eurotiales</taxon>
        <taxon>Aspergillaceae</taxon>
        <taxon>Penicillium</taxon>
    </lineage>
</organism>
<proteinExistence type="predicted"/>
<dbReference type="PROSITE" id="PS50053">
    <property type="entry name" value="UBIQUITIN_2"/>
    <property type="match status" value="1"/>
</dbReference>
<dbReference type="InterPro" id="IPR000626">
    <property type="entry name" value="Ubiquitin-like_dom"/>
</dbReference>
<evidence type="ECO:0000256" key="1">
    <source>
        <dbReference type="SAM" id="MobiDB-lite"/>
    </source>
</evidence>
<name>A0A9W9EWF3_9EURO</name>
<dbReference type="RefSeq" id="XP_056471244.1">
    <property type="nucleotide sequence ID" value="XM_056620438.1"/>
</dbReference>
<keyword evidence="4" id="KW-1185">Reference proteome</keyword>
<gene>
    <name evidence="3" type="ORF">N7532_007946</name>
</gene>
<dbReference type="GeneID" id="81359417"/>
<evidence type="ECO:0000259" key="2">
    <source>
        <dbReference type="PROSITE" id="PS50053"/>
    </source>
</evidence>
<reference evidence="3" key="2">
    <citation type="journal article" date="2023" name="IMA Fungus">
        <title>Comparative genomic study of the Penicillium genus elucidates a diverse pangenome and 15 lateral gene transfer events.</title>
        <authorList>
            <person name="Petersen C."/>
            <person name="Sorensen T."/>
            <person name="Nielsen M.R."/>
            <person name="Sondergaard T.E."/>
            <person name="Sorensen J.L."/>
            <person name="Fitzpatrick D.A."/>
            <person name="Frisvad J.C."/>
            <person name="Nielsen K.L."/>
        </authorList>
    </citation>
    <scope>NUCLEOTIDE SEQUENCE</scope>
    <source>
        <strain evidence="3">IBT 30761</strain>
    </source>
</reference>
<dbReference type="EMBL" id="JAPQKI010000009">
    <property type="protein sequence ID" value="KAJ5089262.1"/>
    <property type="molecule type" value="Genomic_DNA"/>
</dbReference>
<dbReference type="Gene3D" id="3.10.20.90">
    <property type="entry name" value="Phosphatidylinositol 3-kinase Catalytic Subunit, Chain A, domain 1"/>
    <property type="match status" value="1"/>
</dbReference>
<dbReference type="Proteomes" id="UP001149074">
    <property type="component" value="Unassembled WGS sequence"/>
</dbReference>
<dbReference type="InterPro" id="IPR029071">
    <property type="entry name" value="Ubiquitin-like_domsf"/>
</dbReference>
<evidence type="ECO:0000313" key="3">
    <source>
        <dbReference type="EMBL" id="KAJ5089262.1"/>
    </source>
</evidence>
<reference evidence="3" key="1">
    <citation type="submission" date="2022-11" db="EMBL/GenBank/DDBJ databases">
        <authorList>
            <person name="Petersen C."/>
        </authorList>
    </citation>
    <scope>NUCLEOTIDE SEQUENCE</scope>
    <source>
        <strain evidence="3">IBT 30761</strain>
    </source>
</reference>